<evidence type="ECO:0000313" key="2">
    <source>
        <dbReference type="EMBL" id="MFC4309433.1"/>
    </source>
</evidence>
<comment type="caution">
    <text evidence="2">The sequence shown here is derived from an EMBL/GenBank/DDBJ whole genome shotgun (WGS) entry which is preliminary data.</text>
</comment>
<keyword evidence="3" id="KW-1185">Reference proteome</keyword>
<organism evidence="2 3">
    <name type="scientific">Steroidobacter flavus</name>
    <dbReference type="NCBI Taxonomy" id="1842136"/>
    <lineage>
        <taxon>Bacteria</taxon>
        <taxon>Pseudomonadati</taxon>
        <taxon>Pseudomonadota</taxon>
        <taxon>Gammaproteobacteria</taxon>
        <taxon>Steroidobacterales</taxon>
        <taxon>Steroidobacteraceae</taxon>
        <taxon>Steroidobacter</taxon>
    </lineage>
</organism>
<dbReference type="PANTHER" id="PTHR43032:SF2">
    <property type="entry name" value="BLL0505 PROTEIN"/>
    <property type="match status" value="1"/>
</dbReference>
<proteinExistence type="predicted"/>
<dbReference type="SUPFAM" id="SSF56524">
    <property type="entry name" value="Oxidoreductase molybdopterin-binding domain"/>
    <property type="match status" value="1"/>
</dbReference>
<evidence type="ECO:0000313" key="3">
    <source>
        <dbReference type="Proteomes" id="UP001595904"/>
    </source>
</evidence>
<sequence>MSKISRRKLIVGGVSAGGLLLAGTASKYSNELHRVGEDLSRVTHRFLLRNNPLAREFTTREISKNFPAIGTTMPESEIYQRLLHGRFADWRLPVGGLVDKPMSFSLADLQSLPARTQITAHSCERGWTAIAQWTGVQLSRVLELVKPQPTARWVAIHCADGWWDSYSLDHFEALHPQTLLAYGMNGSDLPVAHGAPVRLRVERQLGWKSLKYVDRIELVDHYRRLGDGKGSFVADEYDFQWYGGV</sequence>
<name>A0ABV8SPB5_9GAMM</name>
<accession>A0ABV8SPB5</accession>
<dbReference type="EMBL" id="JBHSDU010000003">
    <property type="protein sequence ID" value="MFC4309433.1"/>
    <property type="molecule type" value="Genomic_DNA"/>
</dbReference>
<dbReference type="Proteomes" id="UP001595904">
    <property type="component" value="Unassembled WGS sequence"/>
</dbReference>
<gene>
    <name evidence="2" type="ORF">ACFPN2_10105</name>
</gene>
<protein>
    <submittedName>
        <fullName evidence="2">Molybdopterin-dependent oxidoreductase</fullName>
    </submittedName>
</protein>
<dbReference type="Gene3D" id="3.90.420.10">
    <property type="entry name" value="Oxidoreductase, molybdopterin-binding domain"/>
    <property type="match status" value="1"/>
</dbReference>
<dbReference type="RefSeq" id="WP_380596487.1">
    <property type="nucleotide sequence ID" value="NZ_JBHSDU010000003.1"/>
</dbReference>
<dbReference type="InterPro" id="IPR000572">
    <property type="entry name" value="OxRdtase_Mopterin-bd_dom"/>
</dbReference>
<dbReference type="InterPro" id="IPR036374">
    <property type="entry name" value="OxRdtase_Mopterin-bd_sf"/>
</dbReference>
<evidence type="ECO:0000259" key="1">
    <source>
        <dbReference type="Pfam" id="PF00174"/>
    </source>
</evidence>
<dbReference type="Pfam" id="PF00174">
    <property type="entry name" value="Oxidored_molyb"/>
    <property type="match status" value="1"/>
</dbReference>
<reference evidence="3" key="1">
    <citation type="journal article" date="2019" name="Int. J. Syst. Evol. Microbiol.">
        <title>The Global Catalogue of Microorganisms (GCM) 10K type strain sequencing project: providing services to taxonomists for standard genome sequencing and annotation.</title>
        <authorList>
            <consortium name="The Broad Institute Genomics Platform"/>
            <consortium name="The Broad Institute Genome Sequencing Center for Infectious Disease"/>
            <person name="Wu L."/>
            <person name="Ma J."/>
        </authorList>
    </citation>
    <scope>NUCLEOTIDE SEQUENCE [LARGE SCALE GENOMIC DNA]</scope>
    <source>
        <strain evidence="3">CGMCC 1.10759</strain>
    </source>
</reference>
<feature type="domain" description="Oxidoreductase molybdopterin-binding" evidence="1">
    <location>
        <begin position="88"/>
        <end position="221"/>
    </location>
</feature>
<dbReference type="PANTHER" id="PTHR43032">
    <property type="entry name" value="PROTEIN-METHIONINE-SULFOXIDE REDUCTASE"/>
    <property type="match status" value="1"/>
</dbReference>